<dbReference type="Pfam" id="PF00400">
    <property type="entry name" value="WD40"/>
    <property type="match status" value="4"/>
</dbReference>
<feature type="compositionally biased region" description="Low complexity" evidence="4">
    <location>
        <begin position="730"/>
        <end position="743"/>
    </location>
</feature>
<feature type="compositionally biased region" description="Low complexity" evidence="4">
    <location>
        <begin position="977"/>
        <end position="988"/>
    </location>
</feature>
<evidence type="ECO:0000313" key="6">
    <source>
        <dbReference type="Proteomes" id="UP001201980"/>
    </source>
</evidence>
<feature type="region of interest" description="Disordered" evidence="4">
    <location>
        <begin position="16"/>
        <end position="63"/>
    </location>
</feature>
<feature type="compositionally biased region" description="Basic and acidic residues" evidence="4">
    <location>
        <begin position="88"/>
        <end position="110"/>
    </location>
</feature>
<dbReference type="Proteomes" id="UP001201980">
    <property type="component" value="Unassembled WGS sequence"/>
</dbReference>
<reference evidence="5" key="1">
    <citation type="submission" date="2022-07" db="EMBL/GenBank/DDBJ databases">
        <title>Draft genome sequence of Zalerion maritima ATCC 34329, a (micro)plastics degrading marine fungus.</title>
        <authorList>
            <person name="Paco A."/>
            <person name="Goncalves M.F.M."/>
            <person name="Rocha-Santos T.A.P."/>
            <person name="Alves A."/>
        </authorList>
    </citation>
    <scope>NUCLEOTIDE SEQUENCE</scope>
    <source>
        <strain evidence="5">ATCC 34329</strain>
    </source>
</reference>
<dbReference type="CDD" id="cd00200">
    <property type="entry name" value="WD40"/>
    <property type="match status" value="1"/>
</dbReference>
<keyword evidence="6" id="KW-1185">Reference proteome</keyword>
<evidence type="ECO:0000256" key="3">
    <source>
        <dbReference type="PROSITE-ProRule" id="PRU00221"/>
    </source>
</evidence>
<feature type="repeat" description="WD" evidence="3">
    <location>
        <begin position="256"/>
        <end position="296"/>
    </location>
</feature>
<comment type="caution">
    <text evidence="5">The sequence shown here is derived from an EMBL/GenBank/DDBJ whole genome shotgun (WGS) entry which is preliminary data.</text>
</comment>
<dbReference type="PROSITE" id="PS50294">
    <property type="entry name" value="WD_REPEATS_REGION"/>
    <property type="match status" value="3"/>
</dbReference>
<gene>
    <name evidence="5" type="ORF">MKZ38_006744</name>
</gene>
<feature type="region of interest" description="Disordered" evidence="4">
    <location>
        <begin position="80"/>
        <end position="110"/>
    </location>
</feature>
<feature type="compositionally biased region" description="Polar residues" evidence="4">
    <location>
        <begin position="1022"/>
        <end position="1043"/>
    </location>
</feature>
<dbReference type="InterPro" id="IPR015943">
    <property type="entry name" value="WD40/YVTN_repeat-like_dom_sf"/>
</dbReference>
<evidence type="ECO:0000256" key="1">
    <source>
        <dbReference type="ARBA" id="ARBA00022574"/>
    </source>
</evidence>
<dbReference type="Gene3D" id="2.130.10.10">
    <property type="entry name" value="YVTN repeat-like/Quinoprotein amine dehydrogenase"/>
    <property type="match status" value="2"/>
</dbReference>
<feature type="compositionally biased region" description="Basic and acidic residues" evidence="4">
    <location>
        <begin position="936"/>
        <end position="961"/>
    </location>
</feature>
<feature type="region of interest" description="Disordered" evidence="4">
    <location>
        <begin position="717"/>
        <end position="743"/>
    </location>
</feature>
<dbReference type="SMART" id="SM00320">
    <property type="entry name" value="WD40"/>
    <property type="match status" value="6"/>
</dbReference>
<dbReference type="PANTHER" id="PTHR14221">
    <property type="entry name" value="WD REPEAT DOMAIN 44"/>
    <property type="match status" value="1"/>
</dbReference>
<dbReference type="PROSITE" id="PS50082">
    <property type="entry name" value="WD_REPEATS_2"/>
    <property type="match status" value="3"/>
</dbReference>
<evidence type="ECO:0000256" key="4">
    <source>
        <dbReference type="SAM" id="MobiDB-lite"/>
    </source>
</evidence>
<feature type="compositionally biased region" description="Basic and acidic residues" evidence="4">
    <location>
        <begin position="874"/>
        <end position="884"/>
    </location>
</feature>
<feature type="compositionally biased region" description="Polar residues" evidence="4">
    <location>
        <begin position="649"/>
        <end position="662"/>
    </location>
</feature>
<organism evidence="5 6">
    <name type="scientific">Zalerion maritima</name>
    <dbReference type="NCBI Taxonomy" id="339359"/>
    <lineage>
        <taxon>Eukaryota</taxon>
        <taxon>Fungi</taxon>
        <taxon>Dikarya</taxon>
        <taxon>Ascomycota</taxon>
        <taxon>Pezizomycotina</taxon>
        <taxon>Sordariomycetes</taxon>
        <taxon>Lulworthiomycetidae</taxon>
        <taxon>Lulworthiales</taxon>
        <taxon>Lulworthiaceae</taxon>
        <taxon>Zalerion</taxon>
    </lineage>
</organism>
<feature type="compositionally biased region" description="Low complexity" evidence="4">
    <location>
        <begin position="1078"/>
        <end position="1093"/>
    </location>
</feature>
<dbReference type="InterPro" id="IPR001680">
    <property type="entry name" value="WD40_rpt"/>
</dbReference>
<dbReference type="AlphaFoldDB" id="A0AAD5RJ70"/>
<feature type="compositionally biased region" description="Low complexity" evidence="4">
    <location>
        <begin position="798"/>
        <end position="818"/>
    </location>
</feature>
<keyword evidence="1 3" id="KW-0853">WD repeat</keyword>
<dbReference type="InterPro" id="IPR036322">
    <property type="entry name" value="WD40_repeat_dom_sf"/>
</dbReference>
<evidence type="ECO:0008006" key="7">
    <source>
        <dbReference type="Google" id="ProtNLM"/>
    </source>
</evidence>
<evidence type="ECO:0000256" key="2">
    <source>
        <dbReference type="ARBA" id="ARBA00022737"/>
    </source>
</evidence>
<feature type="region of interest" description="Disordered" evidence="4">
    <location>
        <begin position="835"/>
        <end position="1098"/>
    </location>
</feature>
<proteinExistence type="predicted"/>
<feature type="compositionally biased region" description="Low complexity" evidence="4">
    <location>
        <begin position="628"/>
        <end position="648"/>
    </location>
</feature>
<feature type="region of interest" description="Disordered" evidence="4">
    <location>
        <begin position="628"/>
        <end position="704"/>
    </location>
</feature>
<sequence length="1135" mass="123105">MFSHLRQQILMRANTDHTLSHRLRSSAPVTTAPDSPAGPSASEGVQNSVSDIPAKPLGKQTSSQLDVYVSKDKKKGSFLSRLSMIGSKRRDDDSKDSDSQISEQRADGRDAQVFSFSHAAGFIPRHKDPPRYIRVRTHNKKNREFNRMFLAQELVVTPPASSDSVATSAPETNVPITTAPLQRSGHKRGGAIWSMEFSQDGKYLASAGKDQVVRIWGVISTHEERRTHEDEEMGTGDGARERLSAPVFGTKPIREFKGHTGEVLDLSWSKNNFLLSSSMDKTVKLWHLSRKDCLCTFPHPDFVTSIAFHPTDDRFFLAGSLDSLLRLWSIPDKAVAFSARLQDLITAVAFSPGGKTAIAGVLNGLCYFFETEGLKPQTQIHVRSSRGKNAKGSKITGISTIVIPPPREPLLTADIIPEANPTARDVGAIKVLITSNDSRIRIYNLKDKTLEAKFKGHENTCSQISASFSDDAQFVICGSEDRRAFIWNTAPAENDNKRPDENFEAHNAIVTVALFAPTKARQLLGASGDPIYDLCNPPPVTLLSHEERASVSEDQHSEAGNIPTVKKPEESPAYIARSMHYDGNIIVTADHAGIIKVFRQDCAWSKRRHESWDAGSLSRRLGSGAAISRTGSIGTRTSGSHSRRTSLSQAHNVITPQGSSDRILSWRASVGDDGHSIGTPTTTATRSERSISPHKTGARTPLSSHVSNLAADARKAPYQGNPLLGHRDLQMPTSPTSSMRSMQSYTIGPANHKVVGILKKRESTDPCSQPPTPNFSITAPGEEADKQSVDKESDMSNDDSPGSPSSSSQQTAPSANTSFWGRWKGISSLALRPGISSFGMQSTSTAEGGLTGKSSKSEMAAMNPSSFVDDSHDEGDASQRRDSHSQATNDPGGVRRKSNAEALGAKSEAGEDKPGEMTPQPKEKRRKSVGFINIKPGRDSYEGSRDRDRDRDMDRDRDGSVNDRPQVHYPGTRRRTSASASNSSATARYSLPPGALRSSITPTQIGSNGNSQSQNSARSQGHSRSQTQSGRGHTRASSTSNHYSKVDESPTRRRGSVRIAAAQPRTSGVQRDNVQRDSVASTSALTTTTATSSEGEDMRCSTCGGKEFRVKHVKGTTKQRFLCGRCGTLGWEVGG</sequence>
<feature type="compositionally biased region" description="Low complexity" evidence="4">
    <location>
        <begin position="1006"/>
        <end position="1020"/>
    </location>
</feature>
<keyword evidence="2" id="KW-0677">Repeat</keyword>
<accession>A0AAD5RJ70</accession>
<dbReference type="PANTHER" id="PTHR14221:SF0">
    <property type="entry name" value="WD REPEAT-CONTAINING PROTEIN 44"/>
    <property type="match status" value="1"/>
</dbReference>
<evidence type="ECO:0000313" key="5">
    <source>
        <dbReference type="EMBL" id="KAJ2895244.1"/>
    </source>
</evidence>
<dbReference type="InterPro" id="IPR040324">
    <property type="entry name" value="WDR44/Dgr2"/>
</dbReference>
<feature type="repeat" description="WD" evidence="3">
    <location>
        <begin position="296"/>
        <end position="338"/>
    </location>
</feature>
<dbReference type="EMBL" id="JAKWBI020000416">
    <property type="protein sequence ID" value="KAJ2895244.1"/>
    <property type="molecule type" value="Genomic_DNA"/>
</dbReference>
<feature type="region of interest" description="Disordered" evidence="4">
    <location>
        <begin position="761"/>
        <end position="819"/>
    </location>
</feature>
<feature type="repeat" description="WD" evidence="3">
    <location>
        <begin position="192"/>
        <end position="226"/>
    </location>
</feature>
<dbReference type="SUPFAM" id="SSF50978">
    <property type="entry name" value="WD40 repeat-like"/>
    <property type="match status" value="1"/>
</dbReference>
<feature type="compositionally biased region" description="Basic and acidic residues" evidence="4">
    <location>
        <begin position="783"/>
        <end position="794"/>
    </location>
</feature>
<protein>
    <recommendedName>
        <fullName evidence="7">WD repeat-containing protein 44</fullName>
    </recommendedName>
</protein>
<name>A0AAD5RJ70_9PEZI</name>